<evidence type="ECO:0000313" key="4">
    <source>
        <dbReference type="Proteomes" id="UP001501598"/>
    </source>
</evidence>
<evidence type="ECO:0000259" key="2">
    <source>
        <dbReference type="Pfam" id="PF08242"/>
    </source>
</evidence>
<sequence length="521" mass="56939">MNATETDARAPQAADSGPGLPARAFDRLLRNNDQFREQLQLTVHRMGLSGTGKRLLVIGCGGGAAVQGVPEEAPGWRVVAVDESHELTRHANEENWPANYWFVTATLSTLEDTLARHGLQGRFDAVLVVFQMRLQRNLDDTLAFLRELLVPGGPLAVHEYSVRGNRQARNRWALTALGYLGRIRSHGRVPGMTEYLWRSVVRFESVADFKDRLRRARFTDLRVQTFGGRQEHVLHTFLARAPTDEPGAGGADDLDLPYTDAPAPGRVRGRVPVPRGGEPRELFTHDPGPSTDALADPDAATPPSGLRAVPPIPDRSPEEPGSPQDGAEDPRPAPGTARVEPARRVAALPEDGPADHEPYDLDDDLDGDLDGDVLDDGPAERAEHVTEPSPRPRPVEPRPRAESAAAPSPSPRPHPRPEPTVESGPSPQPSPDSQPRPEPVSGSEPSPAPSPSSQRRIEPEPRVPVDREPREQEPAEEGPPTPLRDEHPAPAKRGLLGRRKAKPDPEKPWLPRAERERNSDD</sequence>
<dbReference type="RefSeq" id="WP_345427536.1">
    <property type="nucleotide sequence ID" value="NZ_BAABGT010000122.1"/>
</dbReference>
<feature type="region of interest" description="Disordered" evidence="1">
    <location>
        <begin position="1"/>
        <end position="21"/>
    </location>
</feature>
<reference evidence="4" key="1">
    <citation type="journal article" date="2019" name="Int. J. Syst. Evol. Microbiol.">
        <title>The Global Catalogue of Microorganisms (GCM) 10K type strain sequencing project: providing services to taxonomists for standard genome sequencing and annotation.</title>
        <authorList>
            <consortium name="The Broad Institute Genomics Platform"/>
            <consortium name="The Broad Institute Genome Sequencing Center for Infectious Disease"/>
            <person name="Wu L."/>
            <person name="Ma J."/>
        </authorList>
    </citation>
    <scope>NUCLEOTIDE SEQUENCE [LARGE SCALE GENOMIC DNA]</scope>
    <source>
        <strain evidence="4">JCM 17906</strain>
    </source>
</reference>
<proteinExistence type="predicted"/>
<dbReference type="InterPro" id="IPR013217">
    <property type="entry name" value="Methyltransf_12"/>
</dbReference>
<keyword evidence="4" id="KW-1185">Reference proteome</keyword>
<feature type="compositionally biased region" description="Acidic residues" evidence="1">
    <location>
        <begin position="360"/>
        <end position="377"/>
    </location>
</feature>
<feature type="region of interest" description="Disordered" evidence="1">
    <location>
        <begin position="241"/>
        <end position="521"/>
    </location>
</feature>
<comment type="caution">
    <text evidence="3">The sequence shown here is derived from an EMBL/GenBank/DDBJ whole genome shotgun (WGS) entry which is preliminary data.</text>
</comment>
<dbReference type="Gene3D" id="3.40.50.150">
    <property type="entry name" value="Vaccinia Virus protein VP39"/>
    <property type="match status" value="1"/>
</dbReference>
<feature type="domain" description="Methyltransferase type 12" evidence="2">
    <location>
        <begin position="56"/>
        <end position="155"/>
    </location>
</feature>
<feature type="compositionally biased region" description="Pro residues" evidence="1">
    <location>
        <begin position="426"/>
        <end position="438"/>
    </location>
</feature>
<feature type="compositionally biased region" description="Basic and acidic residues" evidence="1">
    <location>
        <begin position="455"/>
        <end position="473"/>
    </location>
</feature>
<dbReference type="EMBL" id="BAABGT010000122">
    <property type="protein sequence ID" value="GAA4559850.1"/>
    <property type="molecule type" value="Genomic_DNA"/>
</dbReference>
<feature type="compositionally biased region" description="Low complexity" evidence="1">
    <location>
        <begin position="261"/>
        <end position="276"/>
    </location>
</feature>
<feature type="compositionally biased region" description="Low complexity" evidence="1">
    <location>
        <begin position="289"/>
        <end position="304"/>
    </location>
</feature>
<dbReference type="InterPro" id="IPR029063">
    <property type="entry name" value="SAM-dependent_MTases_sf"/>
</dbReference>
<evidence type="ECO:0000256" key="1">
    <source>
        <dbReference type="SAM" id="MobiDB-lite"/>
    </source>
</evidence>
<dbReference type="SUPFAM" id="SSF53335">
    <property type="entry name" value="S-adenosyl-L-methionine-dependent methyltransferases"/>
    <property type="match status" value="1"/>
</dbReference>
<name>A0ABP8S2W7_9PSEU</name>
<dbReference type="Proteomes" id="UP001501598">
    <property type="component" value="Unassembled WGS sequence"/>
</dbReference>
<feature type="compositionally biased region" description="Basic and acidic residues" evidence="1">
    <location>
        <begin position="502"/>
        <end position="521"/>
    </location>
</feature>
<protein>
    <recommendedName>
        <fullName evidence="2">Methyltransferase type 12 domain-containing protein</fullName>
    </recommendedName>
</protein>
<dbReference type="Pfam" id="PF08242">
    <property type="entry name" value="Methyltransf_12"/>
    <property type="match status" value="1"/>
</dbReference>
<gene>
    <name evidence="3" type="ORF">GCM10023175_68610</name>
</gene>
<evidence type="ECO:0000313" key="3">
    <source>
        <dbReference type="EMBL" id="GAA4559850.1"/>
    </source>
</evidence>
<accession>A0ABP8S2W7</accession>
<dbReference type="CDD" id="cd02440">
    <property type="entry name" value="AdoMet_MTases"/>
    <property type="match status" value="1"/>
</dbReference>
<organism evidence="3 4">
    <name type="scientific">Pseudonocardia xishanensis</name>
    <dbReference type="NCBI Taxonomy" id="630995"/>
    <lineage>
        <taxon>Bacteria</taxon>
        <taxon>Bacillati</taxon>
        <taxon>Actinomycetota</taxon>
        <taxon>Actinomycetes</taxon>
        <taxon>Pseudonocardiales</taxon>
        <taxon>Pseudonocardiaceae</taxon>
        <taxon>Pseudonocardia</taxon>
    </lineage>
</organism>